<evidence type="ECO:0000256" key="2">
    <source>
        <dbReference type="ARBA" id="ARBA00022723"/>
    </source>
</evidence>
<dbReference type="InterPro" id="IPR051458">
    <property type="entry name" value="Cyt/Met_Dipeptidase"/>
</dbReference>
<evidence type="ECO:0000256" key="3">
    <source>
        <dbReference type="ARBA" id="ARBA00022801"/>
    </source>
</evidence>
<accession>A0A2T7UL52</accession>
<organism evidence="4 5">
    <name type="scientific">Pararhodobacter aggregans</name>
    <dbReference type="NCBI Taxonomy" id="404875"/>
    <lineage>
        <taxon>Bacteria</taxon>
        <taxon>Pseudomonadati</taxon>
        <taxon>Pseudomonadota</taxon>
        <taxon>Alphaproteobacteria</taxon>
        <taxon>Rhodobacterales</taxon>
        <taxon>Paracoccaceae</taxon>
        <taxon>Pararhodobacter</taxon>
    </lineage>
</organism>
<name>A0A2T7UL52_9RHOB</name>
<keyword evidence="5" id="KW-1185">Reference proteome</keyword>
<keyword evidence="3" id="KW-0378">Hydrolase</keyword>
<reference evidence="4 5" key="1">
    <citation type="journal article" date="2011" name="Syst. Appl. Microbiol.">
        <title>Defluviimonas denitrificans gen. nov., sp. nov., and Pararhodobacter aggregans gen. nov., sp. nov., non-phototrophic Rhodobacteraceae from the biofilter of a marine aquaculture.</title>
        <authorList>
            <person name="Foesel B.U."/>
            <person name="Drake H.L."/>
            <person name="Schramm A."/>
        </authorList>
    </citation>
    <scope>NUCLEOTIDE SEQUENCE [LARGE SCALE GENOMIC DNA]</scope>
    <source>
        <strain evidence="4 5">D1-19</strain>
    </source>
</reference>
<evidence type="ECO:0000313" key="4">
    <source>
        <dbReference type="EMBL" id="PVE45379.1"/>
    </source>
</evidence>
<dbReference type="Pfam" id="PF01546">
    <property type="entry name" value="Peptidase_M20"/>
    <property type="match status" value="1"/>
</dbReference>
<dbReference type="PANTHER" id="PTHR43270:SF12">
    <property type="entry name" value="SUCCINYL-DIAMINOPIMELATE DESUCCINYLASE"/>
    <property type="match status" value="1"/>
</dbReference>
<dbReference type="GO" id="GO:0006508">
    <property type="term" value="P:proteolysis"/>
    <property type="evidence" value="ECO:0007669"/>
    <property type="project" value="UniProtKB-KW"/>
</dbReference>
<dbReference type="Gene3D" id="3.40.630.10">
    <property type="entry name" value="Zn peptidases"/>
    <property type="match status" value="1"/>
</dbReference>
<dbReference type="PANTHER" id="PTHR43270">
    <property type="entry name" value="BETA-ALA-HIS DIPEPTIDASE"/>
    <property type="match status" value="1"/>
</dbReference>
<comment type="caution">
    <text evidence="4">The sequence shown here is derived from an EMBL/GenBank/DDBJ whole genome shotgun (WGS) entry which is preliminary data.</text>
</comment>
<dbReference type="GO" id="GO:0046872">
    <property type="term" value="F:metal ion binding"/>
    <property type="evidence" value="ECO:0007669"/>
    <property type="project" value="UniProtKB-KW"/>
</dbReference>
<dbReference type="AlphaFoldDB" id="A0A2T7UL52"/>
<dbReference type="Gene3D" id="3.30.70.360">
    <property type="match status" value="1"/>
</dbReference>
<evidence type="ECO:0000256" key="1">
    <source>
        <dbReference type="ARBA" id="ARBA00022670"/>
    </source>
</evidence>
<dbReference type="InterPro" id="IPR002933">
    <property type="entry name" value="Peptidase_M20"/>
</dbReference>
<dbReference type="OrthoDB" id="9761532at2"/>
<keyword evidence="2" id="KW-0479">Metal-binding</keyword>
<keyword evidence="1" id="KW-0645">Protease</keyword>
<dbReference type="Proteomes" id="UP000244810">
    <property type="component" value="Unassembled WGS sequence"/>
</dbReference>
<sequence>MPDSGVFAAALAALVAIPSESQVPGAQGALNAYLAALRDRLSLLGFDCRVLANPQPGAPPLLLARRIEDPSLPSVLSYGHGDVTHGQAADWAEGRAPFVLRAEGERLYGRGAADNKAQHLINLMALDAVLAVRGRLGFNMVLLLEMAEEIGSPGLAALAEAERAALKADVFIASDGPRLQPGVPTMFMGARGVLNFDLSVRLRDGAHHSGNWGGLLADPAMILAQALSVITDARGQILVPEWRPRSLTGSVRAALAGLPVEEPEGPALDLDWGEASLSPAERVFGWNSFAVLAMKAGVPEAPQNAISGAARASCQLRFVVGTEPEAVLPALRRHLDARGFERVRIEGGEASFAATRLDPEAPWARFVHQSLTRTAGRAPHVLPNLGGSLPNDIFAGILGLPTIWIPHSYRACNQHAPDEHVLMPLCREALGLMAGLWWDIGDGSGLPEGRAGTAG</sequence>
<protein>
    <submittedName>
        <fullName evidence="4">Uncharacterized protein</fullName>
    </submittedName>
</protein>
<dbReference type="EMBL" id="QDDR01000015">
    <property type="protein sequence ID" value="PVE45379.1"/>
    <property type="molecule type" value="Genomic_DNA"/>
</dbReference>
<dbReference type="GO" id="GO:0008233">
    <property type="term" value="F:peptidase activity"/>
    <property type="evidence" value="ECO:0007669"/>
    <property type="project" value="UniProtKB-KW"/>
</dbReference>
<evidence type="ECO:0000313" key="5">
    <source>
        <dbReference type="Proteomes" id="UP000244810"/>
    </source>
</evidence>
<proteinExistence type="predicted"/>
<dbReference type="NCBIfam" id="NF005478">
    <property type="entry name" value="PRK07079.1"/>
    <property type="match status" value="1"/>
</dbReference>
<dbReference type="SUPFAM" id="SSF53187">
    <property type="entry name" value="Zn-dependent exopeptidases"/>
    <property type="match status" value="1"/>
</dbReference>
<gene>
    <name evidence="4" type="ORF">DDE23_21550</name>
</gene>